<reference evidence="7" key="2">
    <citation type="submission" date="2022-06" db="UniProtKB">
        <authorList>
            <consortium name="EnsemblMetazoa"/>
        </authorList>
    </citation>
    <scope>IDENTIFICATION</scope>
    <source>
        <strain evidence="7">PS312</strain>
    </source>
</reference>
<gene>
    <name evidence="7" type="primary">WBGene00109971</name>
</gene>
<evidence type="ECO:0000256" key="6">
    <source>
        <dbReference type="SAM" id="MobiDB-lite"/>
    </source>
</evidence>
<dbReference type="PANTHER" id="PTHR19818:SF163">
    <property type="entry name" value="C2H2-TYPE DOMAIN-CONTAINING PROTEIN"/>
    <property type="match status" value="1"/>
</dbReference>
<sequence>MAGVPSSTTNGSSVVNTISASDVVAALAIARTKKDILEDPYDELHENIRVHLKNLRELEDKIYDLQKAAKGGRRLNAAETVECSKFSDVQNEIRRNNELMEMIRSSRKEYLTRRAEAFLTKDGFHVGVQYIRRLLHSREVVTHAARYMKKREERKEDDGMPVLDDDQHAKLEELNRLLNLTSEGCVDKPHYLKILNDTAMQLQGIMEDKPKAEEDPRRTLLNTIITSEYYENMRQNDVEEESTVEDEEEEEEDKQEEKPEQERKMKAEDPPVTFLKSSDASASSSRPVPFFGYDDSLPHPNQIFFNGTQLTHMLQPSPGSLMHPPPPPMMMTGGPHQMHPMPPPGALVMGPPPHLAHLHMQPMQPMMQQGPPMPPMGPPPMGPPMGQIIPMGPTPLMQQQLPVNFRPHGSNGLNAQAPAWEPPAIPAGAGTGAGNQQAVMTSPNGSKDGSGGSGTHNGPPMRGRGGQQRNYEPRRHQQVVGNFNQYAPPLATFNPPPFGVQMFPANNRGQYQNNGYRGGYSGPQRSEQLLQKRLGVKGDVFFLYDSIVASGRTPIFAAADLTVMPLVLIDNTEKDEMIREMRALRRFITEALNGRIDDLGSRVYDSSSSSSEGDLILPSSKSQPPSPSISSPDLLTPSEMDTSTSSASTEKSCGDLEPMQPTKLDQSMLEDRSSDKEALFDGPPSKKRCSRSLDAAVAKLNHIQKTKTDPVSPVPPSMVSPCPLPPPRMAPPLPSTPQLPLWASSMQLDPQSYLALISRFVQSSMPPPTSVAPPPTTTVPIRPPSIHSVPSPRDELSERRVSTADLLDEDEDDGEKGYDDSSPSPSEQAMMMMKEEDGDDEDKPFVCPHVNCLKRFGNKFLLKKHQFIHTGLRPHACPYCSKRFNRKDNLLRHKKTHIGGDEPQSAAVNISLLLAAAAQDEE</sequence>
<feature type="compositionally biased region" description="Low complexity" evidence="6">
    <location>
        <begin position="606"/>
        <end position="638"/>
    </location>
</feature>
<name>A0A2A6BJQ5_PRIPA</name>
<evidence type="ECO:0000256" key="3">
    <source>
        <dbReference type="ARBA" id="ARBA00022771"/>
    </source>
</evidence>
<accession>A0A8R1YHI6</accession>
<evidence type="ECO:0000256" key="2">
    <source>
        <dbReference type="ARBA" id="ARBA00022737"/>
    </source>
</evidence>
<dbReference type="InterPro" id="IPR050329">
    <property type="entry name" value="GLI_C2H2-zinc-finger"/>
</dbReference>
<dbReference type="InterPro" id="IPR013087">
    <property type="entry name" value="Znf_C2H2_type"/>
</dbReference>
<dbReference type="AlphaFoldDB" id="A0A2A6BJQ5"/>
<dbReference type="InterPro" id="IPR036236">
    <property type="entry name" value="Znf_C2H2_sf"/>
</dbReference>
<feature type="region of interest" description="Disordered" evidence="6">
    <location>
        <begin position="765"/>
        <end position="826"/>
    </location>
</feature>
<evidence type="ECO:0000313" key="7">
    <source>
        <dbReference type="EnsemblMetazoa" id="PPA20417.1"/>
    </source>
</evidence>
<feature type="region of interest" description="Disordered" evidence="6">
    <location>
        <begin position="231"/>
        <end position="285"/>
    </location>
</feature>
<dbReference type="PROSITE" id="PS50157">
    <property type="entry name" value="ZINC_FINGER_C2H2_2"/>
    <property type="match status" value="2"/>
</dbReference>
<feature type="compositionally biased region" description="Basic and acidic residues" evidence="6">
    <location>
        <begin position="792"/>
        <end position="802"/>
    </location>
</feature>
<feature type="compositionally biased region" description="Acidic residues" evidence="6">
    <location>
        <begin position="238"/>
        <end position="254"/>
    </location>
</feature>
<keyword evidence="2" id="KW-0677">Repeat</keyword>
<dbReference type="Proteomes" id="UP000005239">
    <property type="component" value="Unassembled WGS sequence"/>
</dbReference>
<evidence type="ECO:0000256" key="1">
    <source>
        <dbReference type="ARBA" id="ARBA00022723"/>
    </source>
</evidence>
<dbReference type="GO" id="GO:0000978">
    <property type="term" value="F:RNA polymerase II cis-regulatory region sequence-specific DNA binding"/>
    <property type="evidence" value="ECO:0000318"/>
    <property type="project" value="GO_Central"/>
</dbReference>
<keyword evidence="5" id="KW-0175">Coiled coil</keyword>
<evidence type="ECO:0000256" key="5">
    <source>
        <dbReference type="SAM" id="Coils"/>
    </source>
</evidence>
<keyword evidence="4" id="KW-0862">Zinc</keyword>
<dbReference type="GO" id="GO:0005634">
    <property type="term" value="C:nucleus"/>
    <property type="evidence" value="ECO:0000318"/>
    <property type="project" value="GO_Central"/>
</dbReference>
<dbReference type="GO" id="GO:0045944">
    <property type="term" value="P:positive regulation of transcription by RNA polymerase II"/>
    <property type="evidence" value="ECO:0007669"/>
    <property type="project" value="UniProtKB-ARBA"/>
</dbReference>
<dbReference type="SMART" id="SM00355">
    <property type="entry name" value="ZnF_C2H2"/>
    <property type="match status" value="2"/>
</dbReference>
<feature type="compositionally biased region" description="Basic and acidic residues" evidence="6">
    <location>
        <begin position="669"/>
        <end position="679"/>
    </location>
</feature>
<dbReference type="Pfam" id="PF00096">
    <property type="entry name" value="zf-C2H2"/>
    <property type="match status" value="1"/>
</dbReference>
<keyword evidence="3" id="KW-0863">Zinc-finger</keyword>
<dbReference type="PANTHER" id="PTHR19818">
    <property type="entry name" value="ZINC FINGER PROTEIN ZIC AND GLI"/>
    <property type="match status" value="1"/>
</dbReference>
<feature type="compositionally biased region" description="Basic and acidic residues" evidence="6">
    <location>
        <begin position="255"/>
        <end position="269"/>
    </location>
</feature>
<protein>
    <submittedName>
        <fullName evidence="7">Zinc finger protein</fullName>
    </submittedName>
</protein>
<evidence type="ECO:0000256" key="4">
    <source>
        <dbReference type="ARBA" id="ARBA00022833"/>
    </source>
</evidence>
<dbReference type="Gene3D" id="3.30.160.60">
    <property type="entry name" value="Classic Zinc Finger"/>
    <property type="match status" value="2"/>
</dbReference>
<keyword evidence="1" id="KW-0479">Metal-binding</keyword>
<dbReference type="GO" id="GO:0005694">
    <property type="term" value="C:chromosome"/>
    <property type="evidence" value="ECO:0007669"/>
    <property type="project" value="UniProtKB-ARBA"/>
</dbReference>
<organism evidence="7 8">
    <name type="scientific">Pristionchus pacificus</name>
    <name type="common">Parasitic nematode worm</name>
    <dbReference type="NCBI Taxonomy" id="54126"/>
    <lineage>
        <taxon>Eukaryota</taxon>
        <taxon>Metazoa</taxon>
        <taxon>Ecdysozoa</taxon>
        <taxon>Nematoda</taxon>
        <taxon>Chromadorea</taxon>
        <taxon>Rhabditida</taxon>
        <taxon>Rhabditina</taxon>
        <taxon>Diplogasteromorpha</taxon>
        <taxon>Diplogasteroidea</taxon>
        <taxon>Neodiplogasteridae</taxon>
        <taxon>Pristionchus</taxon>
    </lineage>
</organism>
<accession>A0A2A6BJQ5</accession>
<feature type="compositionally biased region" description="Pro residues" evidence="6">
    <location>
        <begin position="712"/>
        <end position="732"/>
    </location>
</feature>
<dbReference type="PROSITE" id="PS00028">
    <property type="entry name" value="ZINC_FINGER_C2H2_1"/>
    <property type="match status" value="2"/>
</dbReference>
<feature type="region of interest" description="Disordered" evidence="6">
    <location>
        <begin position="702"/>
        <end position="732"/>
    </location>
</feature>
<feature type="region of interest" description="Disordered" evidence="6">
    <location>
        <begin position="405"/>
        <end position="470"/>
    </location>
</feature>
<evidence type="ECO:0000313" key="8">
    <source>
        <dbReference type="Proteomes" id="UP000005239"/>
    </source>
</evidence>
<feature type="compositionally biased region" description="Pro residues" evidence="6">
    <location>
        <begin position="765"/>
        <end position="783"/>
    </location>
</feature>
<proteinExistence type="predicted"/>
<reference evidence="8" key="1">
    <citation type="journal article" date="2008" name="Nat. Genet.">
        <title>The Pristionchus pacificus genome provides a unique perspective on nematode lifestyle and parasitism.</title>
        <authorList>
            <person name="Dieterich C."/>
            <person name="Clifton S.W."/>
            <person name="Schuster L.N."/>
            <person name="Chinwalla A."/>
            <person name="Delehaunty K."/>
            <person name="Dinkelacker I."/>
            <person name="Fulton L."/>
            <person name="Fulton R."/>
            <person name="Godfrey J."/>
            <person name="Minx P."/>
            <person name="Mitreva M."/>
            <person name="Roeseler W."/>
            <person name="Tian H."/>
            <person name="Witte H."/>
            <person name="Yang S.P."/>
            <person name="Wilson R.K."/>
            <person name="Sommer R.J."/>
        </authorList>
    </citation>
    <scope>NUCLEOTIDE SEQUENCE [LARGE SCALE GENOMIC DNA]</scope>
    <source>
        <strain evidence="8">PS312</strain>
    </source>
</reference>
<dbReference type="GO" id="GO:0000981">
    <property type="term" value="F:DNA-binding transcription factor activity, RNA polymerase II-specific"/>
    <property type="evidence" value="ECO:0000318"/>
    <property type="project" value="GO_Central"/>
</dbReference>
<dbReference type="GO" id="GO:0006357">
    <property type="term" value="P:regulation of transcription by RNA polymerase II"/>
    <property type="evidence" value="ECO:0000318"/>
    <property type="project" value="GO_Central"/>
</dbReference>
<feature type="region of interest" description="Disordered" evidence="6">
    <location>
        <begin position="599"/>
        <end position="690"/>
    </location>
</feature>
<keyword evidence="8" id="KW-1185">Reference proteome</keyword>
<dbReference type="EnsemblMetazoa" id="PPA20417.1">
    <property type="protein sequence ID" value="PPA20417.1"/>
    <property type="gene ID" value="WBGene00109971"/>
</dbReference>
<dbReference type="FunFam" id="3.30.160.60:FF:001732">
    <property type="entry name" value="Zgc:162936"/>
    <property type="match status" value="1"/>
</dbReference>
<dbReference type="SUPFAM" id="SSF57667">
    <property type="entry name" value="beta-beta-alpha zinc fingers"/>
    <property type="match status" value="1"/>
</dbReference>
<feature type="compositionally biased region" description="Polar residues" evidence="6">
    <location>
        <begin position="639"/>
        <end position="651"/>
    </location>
</feature>
<feature type="coiled-coil region" evidence="5">
    <location>
        <begin position="41"/>
        <end position="109"/>
    </location>
</feature>
<dbReference type="GO" id="GO:0008270">
    <property type="term" value="F:zinc ion binding"/>
    <property type="evidence" value="ECO:0007669"/>
    <property type="project" value="UniProtKB-KW"/>
</dbReference>